<dbReference type="KEGG" id="mpl:Mpal_1915"/>
<dbReference type="InterPro" id="IPR019195">
    <property type="entry name" value="ABC_ATPase_put"/>
</dbReference>
<keyword evidence="3" id="KW-1185">Reference proteome</keyword>
<dbReference type="GeneID" id="7272732"/>
<dbReference type="eggNOG" id="arCOG01746">
    <property type="taxonomic scope" value="Archaea"/>
</dbReference>
<sequence length="456" mass="49000">MTTWQQILPTLLENLDLKGAAIDRRRVTWGTTAYLVPAFDRSALQFSLPVLIPRILTDELPLDPRGVDGAVACLIEQCKTKARNQPDPGLDPLTGKGTQFPQRYQAITEPYSLIHSPALIGEGLWKAGSQNYADADGIHLTLTGALRYGLPDEPGEQRRVVEELAALIQGVAGAVDRVPLRLLEREWINALDQRLLRDQLPALGLVSFIGDGTRPARQCTDARCFFRVAGIKAGVHVPFTCPPKLGPVEVELPASHQVIAGLGVREREVLAIIGSNGQGKSTMLQAVIAGVDDHQLGDGREHVITRTEPAIAEAGSTELRGTDLSLFFRALPPGMSGTPEAAFGQGSGSMGMASQIQQAIAGEAPLLVFDEDRSAANLLVPGCLSGSKVRVLSTLLAEERELLGVTALVFTAGTLDILVAQADRILVLDGHQATAIERAAYRKRLKDYLSMVLETL</sequence>
<evidence type="ECO:0000313" key="2">
    <source>
        <dbReference type="EMBL" id="ACL17219.1"/>
    </source>
</evidence>
<dbReference type="Proteomes" id="UP000002457">
    <property type="component" value="Chromosome"/>
</dbReference>
<dbReference type="PANTHER" id="PTHR38149">
    <property type="entry name" value="ATPASE"/>
    <property type="match status" value="1"/>
</dbReference>
<name>B8GKS3_METPE</name>
<dbReference type="OrthoDB" id="18388at2157"/>
<dbReference type="HOGENOM" id="CLU_598017_0_0_2"/>
<feature type="domain" description="ATPase of the ABC class C-terminal" evidence="1">
    <location>
        <begin position="183"/>
        <end position="440"/>
    </location>
</feature>
<dbReference type="InterPro" id="IPR027417">
    <property type="entry name" value="P-loop_NTPase"/>
</dbReference>
<proteinExistence type="predicted"/>
<dbReference type="STRING" id="521011.Mpal_1915"/>
<organism evidence="2 3">
    <name type="scientific">Methanosphaerula palustris (strain ATCC BAA-1556 / DSM 19958 / E1-9c)</name>
    <dbReference type="NCBI Taxonomy" id="521011"/>
    <lineage>
        <taxon>Archaea</taxon>
        <taxon>Methanobacteriati</taxon>
        <taxon>Methanobacteriota</taxon>
        <taxon>Stenosarchaea group</taxon>
        <taxon>Methanomicrobia</taxon>
        <taxon>Methanomicrobiales</taxon>
        <taxon>Methanoregulaceae</taxon>
        <taxon>Methanosphaerula</taxon>
    </lineage>
</organism>
<evidence type="ECO:0000259" key="1">
    <source>
        <dbReference type="Pfam" id="PF09818"/>
    </source>
</evidence>
<gene>
    <name evidence="2" type="ordered locus">Mpal_1915</name>
</gene>
<dbReference type="InterPro" id="IPR046834">
    <property type="entry name" value="ABC_ATPase_C"/>
</dbReference>
<dbReference type="AlphaFoldDB" id="B8GKS3"/>
<accession>B8GKS3</accession>
<dbReference type="RefSeq" id="WP_012618538.1">
    <property type="nucleotide sequence ID" value="NC_011832.1"/>
</dbReference>
<dbReference type="Pfam" id="PF09818">
    <property type="entry name" value="ABC_ATPase"/>
    <property type="match status" value="1"/>
</dbReference>
<evidence type="ECO:0000313" key="3">
    <source>
        <dbReference type="Proteomes" id="UP000002457"/>
    </source>
</evidence>
<reference evidence="2 3" key="1">
    <citation type="journal article" date="2015" name="Genome Announc.">
        <title>Complete Genome Sequence of Methanosphaerula palustris E1-9CT, a Hydrogenotrophic Methanogen Isolated from a Minerotrophic Fen Peatland.</title>
        <authorList>
            <person name="Cadillo-Quiroz H."/>
            <person name="Browne P."/>
            <person name="Kyrpides N."/>
            <person name="Woyke T."/>
            <person name="Goodwin L."/>
            <person name="Detter C."/>
            <person name="Yavitt J.B."/>
            <person name="Zinder S.H."/>
        </authorList>
    </citation>
    <scope>NUCLEOTIDE SEQUENCE [LARGE SCALE GENOMIC DNA]</scope>
    <source>
        <strain evidence="3">ATCC BAA-1556 / DSM 19958 / E1-9c</strain>
    </source>
</reference>
<dbReference type="SUPFAM" id="SSF52540">
    <property type="entry name" value="P-loop containing nucleoside triphosphate hydrolases"/>
    <property type="match status" value="1"/>
</dbReference>
<dbReference type="EMBL" id="CP001338">
    <property type="protein sequence ID" value="ACL17219.1"/>
    <property type="molecule type" value="Genomic_DNA"/>
</dbReference>
<protein>
    <recommendedName>
        <fullName evidence="1">ATPase of the ABC class C-terminal domain-containing protein</fullName>
    </recommendedName>
</protein>
<dbReference type="Gene3D" id="3.40.50.300">
    <property type="entry name" value="P-loop containing nucleotide triphosphate hydrolases"/>
    <property type="match status" value="1"/>
</dbReference>
<dbReference type="PANTHER" id="PTHR38149:SF1">
    <property type="entry name" value="ATPASE"/>
    <property type="match status" value="1"/>
</dbReference>